<organism evidence="4 5">
    <name type="scientific">Cannabis sativa</name>
    <name type="common">Hemp</name>
    <name type="synonym">Marijuana</name>
    <dbReference type="NCBI Taxonomy" id="3483"/>
    <lineage>
        <taxon>Eukaryota</taxon>
        <taxon>Viridiplantae</taxon>
        <taxon>Streptophyta</taxon>
        <taxon>Embryophyta</taxon>
        <taxon>Tracheophyta</taxon>
        <taxon>Spermatophyta</taxon>
        <taxon>Magnoliopsida</taxon>
        <taxon>eudicotyledons</taxon>
        <taxon>Gunneridae</taxon>
        <taxon>Pentapetalae</taxon>
        <taxon>rosids</taxon>
        <taxon>fabids</taxon>
        <taxon>Rosales</taxon>
        <taxon>Cannabaceae</taxon>
        <taxon>Cannabis</taxon>
    </lineage>
</organism>
<dbReference type="Proteomes" id="UP000583929">
    <property type="component" value="Unassembled WGS sequence"/>
</dbReference>
<feature type="transmembrane region" description="Helical" evidence="1">
    <location>
        <begin position="306"/>
        <end position="326"/>
    </location>
</feature>
<gene>
    <name evidence="4" type="ORF">G4B88_025656</name>
</gene>
<feature type="transmembrane region" description="Helical" evidence="1">
    <location>
        <begin position="1503"/>
        <end position="1525"/>
    </location>
</feature>
<keyword evidence="5" id="KW-1185">Reference proteome</keyword>
<keyword evidence="1" id="KW-1133">Transmembrane helix</keyword>
<feature type="transmembrane region" description="Helical" evidence="1">
    <location>
        <begin position="20"/>
        <end position="40"/>
    </location>
</feature>
<dbReference type="PANTHER" id="PTHR31325">
    <property type="entry name" value="OS01G0798800 PROTEIN-RELATED"/>
    <property type="match status" value="1"/>
</dbReference>
<dbReference type="EMBL" id="JAATIQ010000272">
    <property type="protein sequence ID" value="KAF4365477.1"/>
    <property type="molecule type" value="Genomic_DNA"/>
</dbReference>
<feature type="transmembrane region" description="Helical" evidence="1">
    <location>
        <begin position="122"/>
        <end position="141"/>
    </location>
</feature>
<dbReference type="GO" id="GO:0043531">
    <property type="term" value="F:ADP binding"/>
    <property type="evidence" value="ECO:0007669"/>
    <property type="project" value="InterPro"/>
</dbReference>
<evidence type="ECO:0000259" key="2">
    <source>
        <dbReference type="Pfam" id="PF13968"/>
    </source>
</evidence>
<feature type="transmembrane region" description="Helical" evidence="1">
    <location>
        <begin position="1472"/>
        <end position="1491"/>
    </location>
</feature>
<evidence type="ECO:0008006" key="6">
    <source>
        <dbReference type="Google" id="ProtNLM"/>
    </source>
</evidence>
<name>A0A7J6F435_CANSA</name>
<proteinExistence type="predicted"/>
<dbReference type="InterPro" id="IPR007658">
    <property type="entry name" value="DUF594"/>
</dbReference>
<feature type="transmembrane region" description="Helical" evidence="1">
    <location>
        <begin position="1251"/>
        <end position="1274"/>
    </location>
</feature>
<dbReference type="Pfam" id="PF25019">
    <property type="entry name" value="LRR_R13L1-DRL21"/>
    <property type="match status" value="1"/>
</dbReference>
<feature type="transmembrane region" description="Helical" evidence="1">
    <location>
        <begin position="1281"/>
        <end position="1301"/>
    </location>
</feature>
<feature type="transmembrane region" description="Helical" evidence="1">
    <location>
        <begin position="147"/>
        <end position="163"/>
    </location>
</feature>
<dbReference type="InterPro" id="IPR042197">
    <property type="entry name" value="Apaf_helical"/>
</dbReference>
<evidence type="ECO:0000313" key="5">
    <source>
        <dbReference type="Proteomes" id="UP000583929"/>
    </source>
</evidence>
<accession>A0A7J6F435</accession>
<feature type="transmembrane region" description="Helical" evidence="1">
    <location>
        <begin position="1178"/>
        <end position="1197"/>
    </location>
</feature>
<dbReference type="InterPro" id="IPR027417">
    <property type="entry name" value="P-loop_NTPase"/>
</dbReference>
<feature type="non-terminal residue" evidence="4">
    <location>
        <position position="1"/>
    </location>
</feature>
<evidence type="ECO:0000256" key="1">
    <source>
        <dbReference type="SAM" id="Phobius"/>
    </source>
</evidence>
<dbReference type="SUPFAM" id="SSF52058">
    <property type="entry name" value="L domain-like"/>
    <property type="match status" value="1"/>
</dbReference>
<evidence type="ECO:0000259" key="3">
    <source>
        <dbReference type="Pfam" id="PF25019"/>
    </source>
</evidence>
<protein>
    <recommendedName>
        <fullName evidence="6">DUF4220 domain-containing protein</fullName>
    </recommendedName>
</protein>
<comment type="caution">
    <text evidence="4">The sequence shown here is derived from an EMBL/GenBank/DDBJ whole genome shotgun (WGS) entry which is preliminary data.</text>
</comment>
<dbReference type="Pfam" id="PF04578">
    <property type="entry name" value="DUF594"/>
    <property type="match status" value="2"/>
</dbReference>
<feature type="domain" description="DUF4220" evidence="2">
    <location>
        <begin position="55"/>
        <end position="396"/>
    </location>
</feature>
<dbReference type="InterPro" id="IPR056789">
    <property type="entry name" value="LRR_R13L1-DRL21"/>
</dbReference>
<dbReference type="Pfam" id="PF13968">
    <property type="entry name" value="DUF4220"/>
    <property type="match status" value="2"/>
</dbReference>
<feature type="transmembrane region" description="Helical" evidence="1">
    <location>
        <begin position="52"/>
        <end position="70"/>
    </location>
</feature>
<keyword evidence="1" id="KW-0472">Membrane</keyword>
<feature type="domain" description="DUF4220" evidence="2">
    <location>
        <begin position="1214"/>
        <end position="1557"/>
    </location>
</feature>
<evidence type="ECO:0000313" key="4">
    <source>
        <dbReference type="EMBL" id="KAF4365477.1"/>
    </source>
</evidence>
<dbReference type="SUPFAM" id="SSF52540">
    <property type="entry name" value="P-loop containing nucleoside triphosphate hydrolases"/>
    <property type="match status" value="1"/>
</dbReference>
<dbReference type="Gene3D" id="3.80.10.10">
    <property type="entry name" value="Ribonuclease Inhibitor"/>
    <property type="match status" value="1"/>
</dbReference>
<dbReference type="InterPro" id="IPR025315">
    <property type="entry name" value="DUF4220"/>
</dbReference>
<feature type="transmembrane region" description="Helical" evidence="1">
    <location>
        <begin position="1209"/>
        <end position="1231"/>
    </location>
</feature>
<dbReference type="Gene3D" id="1.10.8.430">
    <property type="entry name" value="Helical domain of apoptotic protease-activating factors"/>
    <property type="match status" value="1"/>
</dbReference>
<feature type="transmembrane region" description="Helical" evidence="1">
    <location>
        <begin position="1307"/>
        <end position="1323"/>
    </location>
</feature>
<feature type="transmembrane region" description="Helical" evidence="1">
    <location>
        <begin position="341"/>
        <end position="367"/>
    </location>
</feature>
<dbReference type="InterPro" id="IPR032675">
    <property type="entry name" value="LRR_dom_sf"/>
</dbReference>
<reference evidence="4 5" key="1">
    <citation type="journal article" date="2020" name="bioRxiv">
        <title>Sequence and annotation of 42 cannabis genomes reveals extensive copy number variation in cannabinoid synthesis and pathogen resistance genes.</title>
        <authorList>
            <person name="Mckernan K.J."/>
            <person name="Helbert Y."/>
            <person name="Kane L.T."/>
            <person name="Ebling H."/>
            <person name="Zhang L."/>
            <person name="Liu B."/>
            <person name="Eaton Z."/>
            <person name="Mclaughlin S."/>
            <person name="Kingan S."/>
            <person name="Baybayan P."/>
            <person name="Concepcion G."/>
            <person name="Jordan M."/>
            <person name="Riva A."/>
            <person name="Barbazuk W."/>
            <person name="Harkins T."/>
        </authorList>
    </citation>
    <scope>NUCLEOTIDE SEQUENCE [LARGE SCALE GENOMIC DNA]</scope>
    <source>
        <strain evidence="5">cv. Jamaican Lion 4</strain>
        <tissue evidence="4">Leaf</tissue>
    </source>
</reference>
<feature type="domain" description="R13L1/DRL21-like LRR repeat region" evidence="3">
    <location>
        <begin position="965"/>
        <end position="1086"/>
    </location>
</feature>
<keyword evidence="1" id="KW-0812">Transmembrane</keyword>
<sequence>MGDEQSQSQSLGDELWDSWNLRACLIISLSLQFFLLFAAFLRKICKSNFIHLFIWLAYTLSNWIAAYGLGQTVRKPTRNLLDPNKSGDLYMFWAQFLLLHLAGPDSITTFSTGDSGVWLKSLTGLISQVLATIYSFILVAISRKDKLWFPTILVFGVGLIKSWERVIALLNAGFDQFGETLLPKPDPGCDYEEAVSTYSATRGVQVEMEPEKKIASHYNNEQEILLGRDEKIDELKVLKSAHYFFEKFKILFTGSFLSYQTRETSRDYFLRCRNSTVAFRLIEYELSFLHDLMHTKMSVLQNMFGYILRIVCFSSVSVASVLFLLTDKRGYTGFDVGLTEALLLGTILFDVISIIMLLFSEWGILRISLVRYLTPSCIWRRKRWSRSVFQYNMLNYCSSNWFTRLVYKVSRFLLTLTGSVEKMRAMMSSSLVTVTKEKEDFIFNKLKMLSSKVKDLKVAKEACSQRGLLALLQHSRSYSKLEWSIREFQYLESLLLWHLATELCYHNLSEEEQKRNEYVGISQLLSNYMFYQLVVQPTLLSQEMGNFSIVLQDTQAETRKFFKKHSISNHKEACEKLRLVKTPYRSAVVKGTKSKSLLFDACILSKELRNLEEQQWEVMAQVWVELMSYAAINCSPATHAQQPSKGGELLSFTWLLMYHLGLGTQFSDQVAEITGKNQLYHLEELHEKEAWLLFQKVAVREEEELTDPEMIEIGQGIAKRCRGIPFLITAIGSLLRIKKTKQECFFHEIEQDELGYIKKCRMPNLMHDLAKQIAGKAYATLILKEDRIDDATLVRHVSFDFHLDSSWQISIPSSDLKRIRSLFLPWQYQRAIEGGSSQSICDVIPKFEWLRMLDLHNTGIKKLPDSISELKLLCYLDLSQNGDIKALPKSICGLYFLQTLKLNHCSNLQTLPRGITRLFNLRHLENKSCHCLTQMPRGLSQLSNLRTLSEFGLSKDNPSKPNGKLDELSCLNYLRGEIKIKNLRNPKDDKTAAANMKGKKDVLSLILIWDINSSVNEADCEEALEDLEPHPNLRELSISTYGGSKFSSWLPLLKNLVKLSISRCNRCHCLPRLDQLTNLQVLVVDELMNLEYIMDETSTTTTLFSTLKELRLTNLPQLEGWCKDNSCENATFSCLSRLVVEDCPCLISMPLFPCLEELLVLKNTSWKPFKRTKLWDLWSLRGCIMLSLLLQIILVLFASSRQRCKNSFLLILIWAAYLLADWVAAVSIGLITQEQTRSCDDHKDGKYDHDIYAFWASFLLLHLGGPDTITSFALEDNEFWLRHLFGLVLQVMAAGYSFYLTLPNNKLWPPTLLIFFVGIIKYTERTRAFYLASLERFGRTALRKPDPGPDYEEVSTNYFSKLLQIPIQGDSKANQSGVGSSSRLDPYIELNRITLIACDELGLLKAAHILFGRFKGLIVGFFLTSKDRKSCREYFMKIDDHKCAFRVVEYELSLLFQVLHTKVVVVRQRVGYILRFISLSSILSATIAYLLTEKKGFKRIEIILSYSLLIGAMVLDTISVIKLIFSDWILVVLNHTWKSYCLDERPTWLFDFSELFHLREFLDKLKIMRFSSSYKVTEDLQEFIFKNLKEKSKKANTFKEATEACIERGGLALKQSIGQDFASYIKLKWSISEFQYTESILLWHIATELCNEDAKISNNDNYKSKSKILSEYMFYLLIVQNTIFSPVLGDWHLVFQDTCAEAKRFFRKYCVSNHCDAVKKMNGVRTKFRPAAVKEGRSKSVFFDACILANQLKKLESNQRWKIMDEVWLELMSYAAINCRPIVHAQQPSWGGELITFTWLLLNHFGLGIQFSEQEDRAGMKMVAV</sequence>